<dbReference type="CDD" id="cd03124">
    <property type="entry name" value="alpha_CA_prokaryotic_like"/>
    <property type="match status" value="1"/>
</dbReference>
<dbReference type="InterPro" id="IPR001683">
    <property type="entry name" value="PX_dom"/>
</dbReference>
<evidence type="ECO:0000256" key="1">
    <source>
        <dbReference type="ARBA" id="ARBA00010718"/>
    </source>
</evidence>
<evidence type="ECO:0000313" key="11">
    <source>
        <dbReference type="Proteomes" id="UP000332933"/>
    </source>
</evidence>
<dbReference type="EMBL" id="CAADRA010005291">
    <property type="protein sequence ID" value="VFT88165.1"/>
    <property type="molecule type" value="Genomic_DNA"/>
</dbReference>
<dbReference type="EMBL" id="VJMH01005270">
    <property type="protein sequence ID" value="KAF0698055.1"/>
    <property type="molecule type" value="Genomic_DNA"/>
</dbReference>
<evidence type="ECO:0000256" key="5">
    <source>
        <dbReference type="ARBA" id="ARBA00023239"/>
    </source>
</evidence>
<dbReference type="InterPro" id="IPR001148">
    <property type="entry name" value="CA_dom"/>
</dbReference>
<comment type="catalytic activity">
    <reaction evidence="6">
        <text>hydrogencarbonate + H(+) = CO2 + H2O</text>
        <dbReference type="Rhea" id="RHEA:10748"/>
        <dbReference type="ChEBI" id="CHEBI:15377"/>
        <dbReference type="ChEBI" id="CHEBI:15378"/>
        <dbReference type="ChEBI" id="CHEBI:16526"/>
        <dbReference type="ChEBI" id="CHEBI:17544"/>
        <dbReference type="EC" id="4.2.1.1"/>
    </reaction>
</comment>
<accession>A0A485KSZ3</accession>
<evidence type="ECO:0000256" key="3">
    <source>
        <dbReference type="ARBA" id="ARBA00022723"/>
    </source>
</evidence>
<dbReference type="AlphaFoldDB" id="A0A485KSZ3"/>
<dbReference type="InterPro" id="IPR041891">
    <property type="entry name" value="Alpha_CA_prokaryot-like"/>
</dbReference>
<gene>
    <name evidence="10" type="primary">Aste57867_11303</name>
    <name evidence="9" type="ORF">As57867_011261</name>
    <name evidence="10" type="ORF">ASTE57867_11303</name>
</gene>
<dbReference type="PROSITE" id="PS50195">
    <property type="entry name" value="PX"/>
    <property type="match status" value="1"/>
</dbReference>
<keyword evidence="4" id="KW-0862">Zinc</keyword>
<organism evidence="10 11">
    <name type="scientific">Aphanomyces stellatus</name>
    <dbReference type="NCBI Taxonomy" id="120398"/>
    <lineage>
        <taxon>Eukaryota</taxon>
        <taxon>Sar</taxon>
        <taxon>Stramenopiles</taxon>
        <taxon>Oomycota</taxon>
        <taxon>Saprolegniomycetes</taxon>
        <taxon>Saprolegniales</taxon>
        <taxon>Verrucalvaceae</taxon>
        <taxon>Aphanomyces</taxon>
    </lineage>
</organism>
<feature type="domain" description="Alpha-carbonic anhydrase" evidence="8">
    <location>
        <begin position="145"/>
        <end position="374"/>
    </location>
</feature>
<dbReference type="OrthoDB" id="429145at2759"/>
<dbReference type="PROSITE" id="PS51144">
    <property type="entry name" value="ALPHA_CA_2"/>
    <property type="match status" value="1"/>
</dbReference>
<dbReference type="GO" id="GO:0004089">
    <property type="term" value="F:carbonate dehydratase activity"/>
    <property type="evidence" value="ECO:0007669"/>
    <property type="project" value="UniProtKB-EC"/>
</dbReference>
<dbReference type="SUPFAM" id="SSF64268">
    <property type="entry name" value="PX domain"/>
    <property type="match status" value="1"/>
</dbReference>
<proteinExistence type="inferred from homology"/>
<dbReference type="GO" id="GO:0008270">
    <property type="term" value="F:zinc ion binding"/>
    <property type="evidence" value="ECO:0007669"/>
    <property type="project" value="InterPro"/>
</dbReference>
<reference evidence="10 11" key="1">
    <citation type="submission" date="2019-03" db="EMBL/GenBank/DDBJ databases">
        <authorList>
            <person name="Gaulin E."/>
            <person name="Dumas B."/>
        </authorList>
    </citation>
    <scope>NUCLEOTIDE SEQUENCE [LARGE SCALE GENOMIC DNA]</scope>
    <source>
        <strain evidence="10">CBS 568.67</strain>
    </source>
</reference>
<dbReference type="Pfam" id="PF00194">
    <property type="entry name" value="Carb_anhydrase"/>
    <property type="match status" value="1"/>
</dbReference>
<comment type="similarity">
    <text evidence="1">Belongs to the alpha-carbonic anhydrase family.</text>
</comment>
<dbReference type="InterPro" id="IPR023561">
    <property type="entry name" value="Carbonic_anhydrase_a-class"/>
</dbReference>
<sequence length="374" mass="42088">MGCAQSSHEADVDPVATMTVLVDRVVPLPVIQVANNNNDDDDEPVRAPVRRRRSTLTNYTIQAYSIDINGVVMYHVDTPSGAIINKRYNDFKAFHNEIQLIVNVPQMPQAGFLTAWWKRRDAAMIEFRRERFQQILNAAPRDRVQLFLQGDDACHVALHDETKPRIMAREQSPIDLTHVHMDHNRSGAIELVVGRADLHVHHDGTMFVIHWTGDSDSHLILRDGRLFRPIQIHIHAPSEHTVMGRHHPLCMHIVHKSADGHLAVVCVFFDDAHEENAFADQWWPALATVQPHEPPVVLPNISFAALGLGGSHESYYCYDGSLTTPPYTEGVAWVIVETPRPISRAQIQAFARGIPDLVNTQPWQVTSTNATSKL</sequence>
<reference evidence="9" key="2">
    <citation type="submission" date="2019-06" db="EMBL/GenBank/DDBJ databases">
        <title>Genomics analysis of Aphanomyces spp. identifies a new class of oomycete effector associated with host adaptation.</title>
        <authorList>
            <person name="Gaulin E."/>
        </authorList>
    </citation>
    <scope>NUCLEOTIDE SEQUENCE</scope>
    <source>
        <strain evidence="9">CBS 578.67</strain>
    </source>
</reference>
<dbReference type="Proteomes" id="UP000332933">
    <property type="component" value="Unassembled WGS sequence"/>
</dbReference>
<evidence type="ECO:0000313" key="9">
    <source>
        <dbReference type="EMBL" id="KAF0698055.1"/>
    </source>
</evidence>
<protein>
    <recommendedName>
        <fullName evidence="2">carbonic anhydrase</fullName>
        <ecNumber evidence="2">4.2.1.1</ecNumber>
    </recommendedName>
</protein>
<dbReference type="PANTHER" id="PTHR18952">
    <property type="entry name" value="CARBONIC ANHYDRASE"/>
    <property type="match status" value="1"/>
</dbReference>
<dbReference type="Gene3D" id="3.10.200.10">
    <property type="entry name" value="Alpha carbonic anhydrase"/>
    <property type="match status" value="1"/>
</dbReference>
<dbReference type="PANTHER" id="PTHR18952:SF265">
    <property type="entry name" value="CARBONIC ANHYDRASE"/>
    <property type="match status" value="1"/>
</dbReference>
<evidence type="ECO:0000256" key="6">
    <source>
        <dbReference type="ARBA" id="ARBA00048348"/>
    </source>
</evidence>
<dbReference type="GO" id="GO:0035091">
    <property type="term" value="F:phosphatidylinositol binding"/>
    <property type="evidence" value="ECO:0007669"/>
    <property type="project" value="InterPro"/>
</dbReference>
<evidence type="ECO:0000313" key="10">
    <source>
        <dbReference type="EMBL" id="VFT88165.1"/>
    </source>
</evidence>
<dbReference type="InterPro" id="IPR036398">
    <property type="entry name" value="CA_dom_sf"/>
</dbReference>
<dbReference type="InterPro" id="IPR036871">
    <property type="entry name" value="PX_dom_sf"/>
</dbReference>
<dbReference type="EC" id="4.2.1.1" evidence="2"/>
<evidence type="ECO:0000259" key="7">
    <source>
        <dbReference type="PROSITE" id="PS50195"/>
    </source>
</evidence>
<keyword evidence="11" id="KW-1185">Reference proteome</keyword>
<keyword evidence="5" id="KW-0456">Lyase</keyword>
<dbReference type="Gene3D" id="3.30.1520.10">
    <property type="entry name" value="Phox-like domain"/>
    <property type="match status" value="1"/>
</dbReference>
<dbReference type="SUPFAM" id="SSF51069">
    <property type="entry name" value="Carbonic anhydrase"/>
    <property type="match status" value="1"/>
</dbReference>
<evidence type="ECO:0000256" key="4">
    <source>
        <dbReference type="ARBA" id="ARBA00022833"/>
    </source>
</evidence>
<name>A0A485KSZ3_9STRA</name>
<evidence type="ECO:0000259" key="8">
    <source>
        <dbReference type="PROSITE" id="PS51144"/>
    </source>
</evidence>
<evidence type="ECO:0000256" key="2">
    <source>
        <dbReference type="ARBA" id="ARBA00012925"/>
    </source>
</evidence>
<keyword evidence="3" id="KW-0479">Metal-binding</keyword>
<feature type="domain" description="PX" evidence="7">
    <location>
        <begin position="37"/>
        <end position="173"/>
    </location>
</feature>
<dbReference type="SMART" id="SM01057">
    <property type="entry name" value="Carb_anhydrase"/>
    <property type="match status" value="1"/>
</dbReference>